<dbReference type="PANTHER" id="PTHR10027:SF10">
    <property type="entry name" value="SLOWPOKE 2, ISOFORM D"/>
    <property type="match status" value="1"/>
</dbReference>
<keyword evidence="10" id="KW-0407">Ion channel</keyword>
<proteinExistence type="predicted"/>
<dbReference type="Pfam" id="PF22614">
    <property type="entry name" value="Slo-like_RCK"/>
    <property type="match status" value="2"/>
</dbReference>
<dbReference type="EMBL" id="JANBUL010000211">
    <property type="protein sequence ID" value="KAJ2778780.1"/>
    <property type="molecule type" value="Genomic_DNA"/>
</dbReference>
<sequence length="1031" mass="112028">MPEQATFVTLDSIVNGWRQRVLYFIDTSIWGQLWDLGDFALNVGLCIVYIVNTTVIDAGGDPGRLPAASRLVEFLLVAVFLGQYVVRYVVINANHRSLEHAAAAFTAIPPITAYFLSIRNATIRASYMSAGVMAIFYPARFLRLHYAIKRALAIAASMRYVRLTMIRQEVILLSGDIVVAILFFASLVHSGVNWYCQANHIDHERFSFLDTIYSIVTSALGQNGQIPMSTFYQVITMVILALIALAVPSRISRLVELAVNTSTYTKAAALPAATRHALLCGHIEVGSTRQFLQEFFNADHGPNIFKTTIVILDNKEPSMEMKALLRRPQYANRVFYVKGRATSLKALRRARVDLATCVYILTRKAGDVSGIDEDGETVLIALALSVFSTPFVRRGRDEALPVPPRFQVFAQTMLPGTIAHLAYLQTTRAVCVDEMRLGIMAQNCATPGFAALAFMLSTTVTNRDDWDFSGVFTEDLAVTQDDGWVKSYIHGMNQEIYQAHVPHSLVGVGFFKAARYFYRCHGLLLVGVGSYSAERRTHDHISHHPAVDADGGCYEVLLAPRCYALQQYDILFAVSTDVQSVLGAVGFAERVSIKSTHVKPAKARPSHIPLRMVMPLQADHPRRLLGRGAPARANYISDSDSSYFSPALLDTAVAGRGAAAAEDAAVAEAQPGPERTGRVARRHDSVPGALSGHIVVCDSGPAFPRSMDLLVAALRGAFGSALLPVVVLSPGEADAQQRQALAELGAVYVVRGTPLAQADLARARIRSAQRAIVLSSRAPREGETGDSPAILANMNIQQACGTQFFVTTELTEMESVRYLDHTQLLGSPLLKRTFMGGHVFVPALLDTALCQCYFSSHILDVLRRLTFSHAGGGSAAACRPGRLSLLYVPPRFVGKRYDTLALTLMKQHTAVPLGLYRVVAARAQNFAAVMCNPRPDTPLVAADAVYVLGPAIAGWTHPQPHQQQPHQGSSAGPGTGTTTSQSRHTVYSHNVSTTPKTGAPSVDDNDDDDDDHDDGADADVSDDCGRPENMA</sequence>
<dbReference type="InterPro" id="IPR003929">
    <property type="entry name" value="K_chnl_BK_asu"/>
</dbReference>
<evidence type="ECO:0008006" key="17">
    <source>
        <dbReference type="Google" id="ProtNLM"/>
    </source>
</evidence>
<keyword evidence="8" id="KW-0406">Ion transport</keyword>
<evidence type="ECO:0000256" key="10">
    <source>
        <dbReference type="ARBA" id="ARBA00023303"/>
    </source>
</evidence>
<keyword evidence="4 12" id="KW-0812">Transmembrane</keyword>
<evidence type="ECO:0000256" key="11">
    <source>
        <dbReference type="SAM" id="MobiDB-lite"/>
    </source>
</evidence>
<feature type="domain" description="Calcium-activated potassium channel BK alpha subunit" evidence="13">
    <location>
        <begin position="429"/>
        <end position="528"/>
    </location>
</feature>
<keyword evidence="3" id="KW-0633">Potassium transport</keyword>
<keyword evidence="5" id="KW-0631">Potassium channel</keyword>
<evidence type="ECO:0000256" key="8">
    <source>
        <dbReference type="ARBA" id="ARBA00023065"/>
    </source>
</evidence>
<evidence type="ECO:0000313" key="15">
    <source>
        <dbReference type="EMBL" id="KAJ2778780.1"/>
    </source>
</evidence>
<feature type="compositionally biased region" description="Polar residues" evidence="11">
    <location>
        <begin position="983"/>
        <end position="996"/>
    </location>
</feature>
<keyword evidence="6" id="KW-0630">Potassium</keyword>
<evidence type="ECO:0000256" key="5">
    <source>
        <dbReference type="ARBA" id="ARBA00022826"/>
    </source>
</evidence>
<reference evidence="15" key="1">
    <citation type="submission" date="2022-07" db="EMBL/GenBank/DDBJ databases">
        <title>Phylogenomic reconstructions and comparative analyses of Kickxellomycotina fungi.</title>
        <authorList>
            <person name="Reynolds N.K."/>
            <person name="Stajich J.E."/>
            <person name="Barry K."/>
            <person name="Grigoriev I.V."/>
            <person name="Crous P."/>
            <person name="Smith M.E."/>
        </authorList>
    </citation>
    <scope>NUCLEOTIDE SEQUENCE</scope>
    <source>
        <strain evidence="15">NBRC 105414</strain>
    </source>
</reference>
<dbReference type="Gene3D" id="3.40.50.720">
    <property type="entry name" value="NAD(P)-binding Rossmann-like Domain"/>
    <property type="match status" value="2"/>
</dbReference>
<dbReference type="Proteomes" id="UP001140217">
    <property type="component" value="Unassembled WGS sequence"/>
</dbReference>
<feature type="compositionally biased region" description="Acidic residues" evidence="11">
    <location>
        <begin position="1003"/>
        <end position="1022"/>
    </location>
</feature>
<accession>A0A9W8H7V6</accession>
<dbReference type="OrthoDB" id="297496at2759"/>
<organism evidence="15 16">
    <name type="scientific">Coemansia javaensis</name>
    <dbReference type="NCBI Taxonomy" id="2761396"/>
    <lineage>
        <taxon>Eukaryota</taxon>
        <taxon>Fungi</taxon>
        <taxon>Fungi incertae sedis</taxon>
        <taxon>Zoopagomycota</taxon>
        <taxon>Kickxellomycotina</taxon>
        <taxon>Kickxellomycetes</taxon>
        <taxon>Kickxellales</taxon>
        <taxon>Kickxellaceae</taxon>
        <taxon>Coemansia</taxon>
    </lineage>
</organism>
<dbReference type="GO" id="GO:0005267">
    <property type="term" value="F:potassium channel activity"/>
    <property type="evidence" value="ECO:0007669"/>
    <property type="project" value="UniProtKB-KW"/>
</dbReference>
<evidence type="ECO:0000256" key="2">
    <source>
        <dbReference type="ARBA" id="ARBA00022448"/>
    </source>
</evidence>
<feature type="domain" description="RCK N-terminal" evidence="14">
    <location>
        <begin position="690"/>
        <end position="799"/>
    </location>
</feature>
<dbReference type="InterPro" id="IPR047871">
    <property type="entry name" value="K_chnl_Slo-like"/>
</dbReference>
<dbReference type="GO" id="GO:0016020">
    <property type="term" value="C:membrane"/>
    <property type="evidence" value="ECO:0007669"/>
    <property type="project" value="UniProtKB-SubCell"/>
</dbReference>
<comment type="subcellular location">
    <subcellularLocation>
        <location evidence="1">Membrane</location>
        <topology evidence="1">Multi-pass membrane protein</topology>
    </subcellularLocation>
</comment>
<name>A0A9W8H7V6_9FUNG</name>
<keyword evidence="2" id="KW-0813">Transport</keyword>
<feature type="transmembrane region" description="Helical" evidence="12">
    <location>
        <begin position="71"/>
        <end position="90"/>
    </location>
</feature>
<dbReference type="PANTHER" id="PTHR10027">
    <property type="entry name" value="CALCIUM-ACTIVATED POTASSIUM CHANNEL ALPHA CHAIN"/>
    <property type="match status" value="1"/>
</dbReference>
<evidence type="ECO:0000256" key="12">
    <source>
        <dbReference type="SAM" id="Phobius"/>
    </source>
</evidence>
<evidence type="ECO:0000259" key="13">
    <source>
        <dbReference type="Pfam" id="PF03493"/>
    </source>
</evidence>
<feature type="transmembrane region" description="Helical" evidence="12">
    <location>
        <begin position="39"/>
        <end position="59"/>
    </location>
</feature>
<feature type="domain" description="RCK N-terminal" evidence="14">
    <location>
        <begin position="274"/>
        <end position="387"/>
    </location>
</feature>
<protein>
    <recommendedName>
        <fullName evidence="17">Calcium-activated potassium channel BK alpha subunit domain-containing protein</fullName>
    </recommendedName>
</protein>
<keyword evidence="16" id="KW-1185">Reference proteome</keyword>
<evidence type="ECO:0000256" key="1">
    <source>
        <dbReference type="ARBA" id="ARBA00004141"/>
    </source>
</evidence>
<dbReference type="InterPro" id="IPR003148">
    <property type="entry name" value="RCK_N"/>
</dbReference>
<evidence type="ECO:0000256" key="7">
    <source>
        <dbReference type="ARBA" id="ARBA00022989"/>
    </source>
</evidence>
<evidence type="ECO:0000256" key="4">
    <source>
        <dbReference type="ARBA" id="ARBA00022692"/>
    </source>
</evidence>
<feature type="region of interest" description="Disordered" evidence="11">
    <location>
        <begin position="956"/>
        <end position="1031"/>
    </location>
</feature>
<dbReference type="AlphaFoldDB" id="A0A9W8H7V6"/>
<feature type="compositionally biased region" description="Low complexity" evidence="11">
    <location>
        <begin position="957"/>
        <end position="982"/>
    </location>
</feature>
<keyword evidence="9 12" id="KW-0472">Membrane</keyword>
<feature type="transmembrane region" description="Helical" evidence="12">
    <location>
        <begin position="169"/>
        <end position="188"/>
    </location>
</feature>
<evidence type="ECO:0000256" key="3">
    <source>
        <dbReference type="ARBA" id="ARBA00022538"/>
    </source>
</evidence>
<evidence type="ECO:0000256" key="6">
    <source>
        <dbReference type="ARBA" id="ARBA00022958"/>
    </source>
</evidence>
<comment type="caution">
    <text evidence="15">The sequence shown here is derived from an EMBL/GenBank/DDBJ whole genome shotgun (WGS) entry which is preliminary data.</text>
</comment>
<gene>
    <name evidence="15" type="ORF">H4R18_004403</name>
</gene>
<keyword evidence="7 12" id="KW-1133">Transmembrane helix</keyword>
<evidence type="ECO:0000313" key="16">
    <source>
        <dbReference type="Proteomes" id="UP001140217"/>
    </source>
</evidence>
<evidence type="ECO:0000256" key="9">
    <source>
        <dbReference type="ARBA" id="ARBA00023136"/>
    </source>
</evidence>
<evidence type="ECO:0000259" key="14">
    <source>
        <dbReference type="Pfam" id="PF22614"/>
    </source>
</evidence>
<dbReference type="Pfam" id="PF03493">
    <property type="entry name" value="BK_channel_a"/>
    <property type="match status" value="1"/>
</dbReference>